<dbReference type="Proteomes" id="UP000179467">
    <property type="component" value="Unassembled WGS sequence"/>
</dbReference>
<protein>
    <submittedName>
        <fullName evidence="3">Acyl-CoA thioesterase YbgC</fullName>
    </submittedName>
</protein>
<dbReference type="OrthoDB" id="9799036at2"/>
<dbReference type="PANTHER" id="PTHR31793">
    <property type="entry name" value="4-HYDROXYBENZOYL-COA THIOESTERASE FAMILY MEMBER"/>
    <property type="match status" value="1"/>
</dbReference>
<sequence>MARSDFRFSYPKRVRYSEIDAQAVVFNARYLDYLDIAMTEYLRAAGVPDPGGAEGLAQFVIARTTIDYKASIRLEEVVDLCVRLVRAGRTSLTFAFEFHGHGKGEDLRALGETVQVHIGADRAPSPLPDDYVALFERYEGRSLRA</sequence>
<dbReference type="SUPFAM" id="SSF54637">
    <property type="entry name" value="Thioesterase/thiol ester dehydrase-isomerase"/>
    <property type="match status" value="1"/>
</dbReference>
<dbReference type="Gene3D" id="3.10.129.10">
    <property type="entry name" value="Hotdog Thioesterase"/>
    <property type="match status" value="1"/>
</dbReference>
<dbReference type="InterPro" id="IPR050563">
    <property type="entry name" value="4-hydroxybenzoyl-CoA_TE"/>
</dbReference>
<dbReference type="InterPro" id="IPR006684">
    <property type="entry name" value="YbgC/YbaW"/>
</dbReference>
<dbReference type="InterPro" id="IPR029069">
    <property type="entry name" value="HotDog_dom_sf"/>
</dbReference>
<evidence type="ECO:0000313" key="3">
    <source>
        <dbReference type="EMBL" id="OHT21130.1"/>
    </source>
</evidence>
<name>A0A1S1HKS5_9SPHN</name>
<dbReference type="PANTHER" id="PTHR31793:SF27">
    <property type="entry name" value="NOVEL THIOESTERASE SUPERFAMILY DOMAIN AND SAPOSIN A-TYPE DOMAIN CONTAINING PROTEIN (0610012H03RIK)"/>
    <property type="match status" value="1"/>
</dbReference>
<reference evidence="3 4" key="1">
    <citation type="submission" date="2016-09" db="EMBL/GenBank/DDBJ databases">
        <title>Metabolic pathway, cell adaptation mechanisms and a novel monoxygenase revealed through proteogenomic-transcription analysis of a Sphingomonas haloaromaticamans strain degrading the fungicide ortho-phenylphenol.</title>
        <authorList>
            <person name="Perruchon C."/>
            <person name="Papadopoulou E.S."/>
            <person name="Rousidou C."/>
            <person name="Vasileiadis S."/>
            <person name="Tanou G."/>
            <person name="Amoutzias G."/>
            <person name="Molassiotis A."/>
            <person name="Karpouzas D.G."/>
        </authorList>
    </citation>
    <scope>NUCLEOTIDE SEQUENCE [LARGE SCALE GENOMIC DNA]</scope>
    <source>
        <strain evidence="3 4">P3</strain>
    </source>
</reference>
<organism evidence="3 4">
    <name type="scientific">Edaphosphingomonas haloaromaticamans</name>
    <dbReference type="NCBI Taxonomy" id="653954"/>
    <lineage>
        <taxon>Bacteria</taxon>
        <taxon>Pseudomonadati</taxon>
        <taxon>Pseudomonadota</taxon>
        <taxon>Alphaproteobacteria</taxon>
        <taxon>Sphingomonadales</taxon>
        <taxon>Rhizorhabdaceae</taxon>
        <taxon>Edaphosphingomonas</taxon>
    </lineage>
</organism>
<evidence type="ECO:0000313" key="4">
    <source>
        <dbReference type="Proteomes" id="UP000179467"/>
    </source>
</evidence>
<dbReference type="EMBL" id="MIPT01000001">
    <property type="protein sequence ID" value="OHT21130.1"/>
    <property type="molecule type" value="Genomic_DNA"/>
</dbReference>
<proteinExistence type="inferred from homology"/>
<dbReference type="RefSeq" id="WP_041865152.1">
    <property type="nucleotide sequence ID" value="NZ_MIPT01000001.1"/>
</dbReference>
<keyword evidence="2" id="KW-0378">Hydrolase</keyword>
<accession>A0A1S1HKS5</accession>
<dbReference type="GO" id="GO:0047617">
    <property type="term" value="F:fatty acyl-CoA hydrolase activity"/>
    <property type="evidence" value="ECO:0007669"/>
    <property type="project" value="TreeGrafter"/>
</dbReference>
<evidence type="ECO:0000256" key="1">
    <source>
        <dbReference type="ARBA" id="ARBA00005953"/>
    </source>
</evidence>
<keyword evidence="4" id="KW-1185">Reference proteome</keyword>
<comment type="similarity">
    <text evidence="1">Belongs to the 4-hydroxybenzoyl-CoA thioesterase family.</text>
</comment>
<dbReference type="AlphaFoldDB" id="A0A1S1HKS5"/>
<comment type="caution">
    <text evidence="3">The sequence shown here is derived from an EMBL/GenBank/DDBJ whole genome shotgun (WGS) entry which is preliminary data.</text>
</comment>
<gene>
    <name evidence="3" type="ORF">BHE75_03135</name>
</gene>
<dbReference type="PIRSF" id="PIRSF003230">
    <property type="entry name" value="YbgC"/>
    <property type="match status" value="1"/>
</dbReference>
<dbReference type="CDD" id="cd00586">
    <property type="entry name" value="4HBT"/>
    <property type="match status" value="1"/>
</dbReference>
<dbReference type="Pfam" id="PF13279">
    <property type="entry name" value="4HBT_2"/>
    <property type="match status" value="1"/>
</dbReference>
<evidence type="ECO:0000256" key="2">
    <source>
        <dbReference type="ARBA" id="ARBA00022801"/>
    </source>
</evidence>